<dbReference type="EMBL" id="JAGYPE010000002">
    <property type="protein sequence ID" value="MBS4182828.1"/>
    <property type="molecule type" value="Genomic_DNA"/>
</dbReference>
<gene>
    <name evidence="1" type="ORF">KHB02_15650</name>
</gene>
<accession>A0A942Y9Z5</accession>
<comment type="caution">
    <text evidence="1">The sequence shown here is derived from an EMBL/GenBank/DDBJ whole genome shotgun (WGS) entry which is preliminary data.</text>
</comment>
<sequence>MSLLGSRTVVTAYPTPWSAQGAPMNHPEHADHPAIVRLRAELDAAWKGIGVLGSVEDGRRDRIVAELRTAVPDVASRAARAVGTAAVVEEISRFARAEVVTSDPVPTARIWDDIVHTAAEAAAATR</sequence>
<evidence type="ECO:0000313" key="1">
    <source>
        <dbReference type="EMBL" id="MBS4182828.1"/>
    </source>
</evidence>
<dbReference type="AlphaFoldDB" id="A0A942Y9Z5"/>
<organism evidence="1">
    <name type="scientific">Neobacillus citreus</name>
    <dbReference type="NCBI Taxonomy" id="2833578"/>
    <lineage>
        <taxon>Bacteria</taxon>
        <taxon>Bacillati</taxon>
        <taxon>Bacillota</taxon>
        <taxon>Bacilli</taxon>
        <taxon>Bacillales</taxon>
        <taxon>Bacillaceae</taxon>
        <taxon>Neobacillus</taxon>
    </lineage>
</organism>
<name>A0A942Y9Z5_9BACI</name>
<reference evidence="1" key="1">
    <citation type="submission" date="2021-05" db="EMBL/GenBank/DDBJ databases">
        <title>Novel Bacillus species.</title>
        <authorList>
            <person name="Liu G."/>
        </authorList>
    </citation>
    <scope>NUCLEOTIDE SEQUENCE</scope>
    <source>
        <strain evidence="1">FJAT-50051</strain>
    </source>
</reference>
<proteinExistence type="predicted"/>
<protein>
    <submittedName>
        <fullName evidence="1">Uncharacterized protein</fullName>
    </submittedName>
</protein>